<keyword evidence="6" id="KW-0472">Membrane</keyword>
<sequence>MGRIRYLFLSVLLCATAQARSAYAGPFDLEDDDDKKKQEKKDDEKIEAAPAKDPLVLTKRKAYTLAECLSLSERNHPNLWVGRARLATYHAQLDEARWAPFFQWSTSATLGVIPKITGTPFYTAAPANLLSTKFTDGLNPFLQFSINGYVPLFHFGKIDWARRAGEAQVRVGEWDLERFRQEVRRDVRKAFYVIMGARDGRYLLNEVKSRLEKAIEGVQGKLDRGEAGVDETDRIRLEVYRDQLLARGGTPDMLETNGMAALRFMTGVQVNFDVPDEPLARPEVNVAPVVSYLSAARLFRAEVGSARAGIAQRNANLELMRARLFPDIGIDLRASYSTAPMVVTQNNAWVVDYFNRFTYNGSLTARWNLDIMPGQARVNGAESQLEEARAWERLTVGNVGVEVESAYAAMLETRKREEMWARAEKKAKGWIATIQDAIDLGTKDEGAIMEPLRSYVDSRLNHIQALVEYYIALSELARVSGWDAAAPQK</sequence>
<comment type="similarity">
    <text evidence="2">Belongs to the outer membrane factor (OMF) (TC 1.B.17) family.</text>
</comment>
<feature type="signal peptide" evidence="8">
    <location>
        <begin position="1"/>
        <end position="24"/>
    </location>
</feature>
<protein>
    <submittedName>
        <fullName evidence="9">TolC family protein</fullName>
    </submittedName>
</protein>
<evidence type="ECO:0000256" key="5">
    <source>
        <dbReference type="ARBA" id="ARBA00022692"/>
    </source>
</evidence>
<reference evidence="9" key="1">
    <citation type="submission" date="2021-12" db="EMBL/GenBank/DDBJ databases">
        <title>Discovery of the Pendulisporaceae a myxobacterial family with distinct sporulation behavior and unique specialized metabolism.</title>
        <authorList>
            <person name="Garcia R."/>
            <person name="Popoff A."/>
            <person name="Bader C.D."/>
            <person name="Loehr J."/>
            <person name="Walesch S."/>
            <person name="Walt C."/>
            <person name="Boldt J."/>
            <person name="Bunk B."/>
            <person name="Haeckl F.J.F.P.J."/>
            <person name="Gunesch A.P."/>
            <person name="Birkelbach J."/>
            <person name="Nuebel U."/>
            <person name="Pietschmann T."/>
            <person name="Bach T."/>
            <person name="Mueller R."/>
        </authorList>
    </citation>
    <scope>NUCLEOTIDE SEQUENCE</scope>
    <source>
        <strain evidence="9">MSr11367</strain>
    </source>
</reference>
<dbReference type="Gene3D" id="1.20.1600.10">
    <property type="entry name" value="Outer membrane efflux proteins (OEP)"/>
    <property type="match status" value="1"/>
</dbReference>
<dbReference type="InterPro" id="IPR051906">
    <property type="entry name" value="TolC-like"/>
</dbReference>
<dbReference type="InterPro" id="IPR003423">
    <property type="entry name" value="OMP_efflux"/>
</dbReference>
<evidence type="ECO:0000313" key="10">
    <source>
        <dbReference type="Proteomes" id="UP001374803"/>
    </source>
</evidence>
<proteinExistence type="inferred from homology"/>
<dbReference type="EMBL" id="CP089983">
    <property type="protein sequence ID" value="WXB08844.1"/>
    <property type="molecule type" value="Genomic_DNA"/>
</dbReference>
<dbReference type="Pfam" id="PF02321">
    <property type="entry name" value="OEP"/>
    <property type="match status" value="1"/>
</dbReference>
<name>A0ABZ2LD46_9BACT</name>
<dbReference type="PANTHER" id="PTHR30026">
    <property type="entry name" value="OUTER MEMBRANE PROTEIN TOLC"/>
    <property type="match status" value="1"/>
</dbReference>
<keyword evidence="8" id="KW-0732">Signal</keyword>
<comment type="subcellular location">
    <subcellularLocation>
        <location evidence="1">Cell outer membrane</location>
    </subcellularLocation>
</comment>
<dbReference type="RefSeq" id="WP_394838519.1">
    <property type="nucleotide sequence ID" value="NZ_CP089929.1"/>
</dbReference>
<keyword evidence="10" id="KW-1185">Reference proteome</keyword>
<organism evidence="9 10">
    <name type="scientific">Pendulispora rubella</name>
    <dbReference type="NCBI Taxonomy" id="2741070"/>
    <lineage>
        <taxon>Bacteria</taxon>
        <taxon>Pseudomonadati</taxon>
        <taxon>Myxococcota</taxon>
        <taxon>Myxococcia</taxon>
        <taxon>Myxococcales</taxon>
        <taxon>Sorangiineae</taxon>
        <taxon>Pendulisporaceae</taxon>
        <taxon>Pendulispora</taxon>
    </lineage>
</organism>
<dbReference type="PANTHER" id="PTHR30026:SF13">
    <property type="entry name" value="MEMBRANE EFFLUX PROTEIN, PUTATIVE-RELATED"/>
    <property type="match status" value="1"/>
</dbReference>
<evidence type="ECO:0000256" key="7">
    <source>
        <dbReference type="ARBA" id="ARBA00023237"/>
    </source>
</evidence>
<evidence type="ECO:0000256" key="1">
    <source>
        <dbReference type="ARBA" id="ARBA00004442"/>
    </source>
</evidence>
<feature type="chain" id="PRO_5046724436" evidence="8">
    <location>
        <begin position="25"/>
        <end position="489"/>
    </location>
</feature>
<gene>
    <name evidence="9" type="ORF">LVJ94_16585</name>
</gene>
<dbReference type="SUPFAM" id="SSF56954">
    <property type="entry name" value="Outer membrane efflux proteins (OEP)"/>
    <property type="match status" value="1"/>
</dbReference>
<evidence type="ECO:0000256" key="8">
    <source>
        <dbReference type="SAM" id="SignalP"/>
    </source>
</evidence>
<evidence type="ECO:0000256" key="2">
    <source>
        <dbReference type="ARBA" id="ARBA00007613"/>
    </source>
</evidence>
<keyword evidence="7" id="KW-0998">Cell outer membrane</keyword>
<keyword evidence="4" id="KW-1134">Transmembrane beta strand</keyword>
<dbReference type="Proteomes" id="UP001374803">
    <property type="component" value="Chromosome"/>
</dbReference>
<evidence type="ECO:0000256" key="6">
    <source>
        <dbReference type="ARBA" id="ARBA00023136"/>
    </source>
</evidence>
<evidence type="ECO:0000256" key="3">
    <source>
        <dbReference type="ARBA" id="ARBA00022448"/>
    </source>
</evidence>
<evidence type="ECO:0000256" key="4">
    <source>
        <dbReference type="ARBA" id="ARBA00022452"/>
    </source>
</evidence>
<keyword evidence="5" id="KW-0812">Transmembrane</keyword>
<evidence type="ECO:0000313" key="9">
    <source>
        <dbReference type="EMBL" id="WXB08844.1"/>
    </source>
</evidence>
<keyword evidence="3" id="KW-0813">Transport</keyword>
<accession>A0ABZ2LD46</accession>